<dbReference type="InterPro" id="IPR037523">
    <property type="entry name" value="VOC_core"/>
</dbReference>
<name>A0ABM8GD37_9MICO</name>
<protein>
    <submittedName>
        <fullName evidence="3">Methylmalonyl-CoA epimerase</fullName>
    </submittedName>
</protein>
<dbReference type="Gene3D" id="3.10.180.10">
    <property type="entry name" value="2,3-Dihydroxybiphenyl 1,2-Dioxygenase, domain 1"/>
    <property type="match status" value="1"/>
</dbReference>
<proteinExistence type="predicted"/>
<dbReference type="InterPro" id="IPR004360">
    <property type="entry name" value="Glyas_Fos-R_dOase_dom"/>
</dbReference>
<dbReference type="InterPro" id="IPR051785">
    <property type="entry name" value="MMCE/EMCE_epimerase"/>
</dbReference>
<evidence type="ECO:0000313" key="4">
    <source>
        <dbReference type="Proteomes" id="UP001321498"/>
    </source>
</evidence>
<dbReference type="PROSITE" id="PS51819">
    <property type="entry name" value="VOC"/>
    <property type="match status" value="1"/>
</dbReference>
<dbReference type="InterPro" id="IPR029068">
    <property type="entry name" value="Glyas_Bleomycin-R_OHBP_Dase"/>
</dbReference>
<sequence length="149" mass="16417">MLNEEKQHEPGEAPAQVLGLDHVGVMVPDLDAGIRWYETVLGMHLRDRWANENVGMEWAHLSLGALTVELVKRPGLTPPSDVPAAGYHHLALCVEDCAATVERLQASGVEVLFSTSHFDRHDMDWAFVEDGFGNVIEILSYRSLPSSDG</sequence>
<dbReference type="PANTHER" id="PTHR43048">
    <property type="entry name" value="METHYLMALONYL-COA EPIMERASE"/>
    <property type="match status" value="1"/>
</dbReference>
<organism evidence="3 4">
    <name type="scientific">Naasia aerilata</name>
    <dbReference type="NCBI Taxonomy" id="1162966"/>
    <lineage>
        <taxon>Bacteria</taxon>
        <taxon>Bacillati</taxon>
        <taxon>Actinomycetota</taxon>
        <taxon>Actinomycetes</taxon>
        <taxon>Micrococcales</taxon>
        <taxon>Microbacteriaceae</taxon>
        <taxon>Naasia</taxon>
    </lineage>
</organism>
<keyword evidence="1" id="KW-0479">Metal-binding</keyword>
<reference evidence="4" key="1">
    <citation type="journal article" date="2019" name="Int. J. Syst. Evol. Microbiol.">
        <title>The Global Catalogue of Microorganisms (GCM) 10K type strain sequencing project: providing services to taxonomists for standard genome sequencing and annotation.</title>
        <authorList>
            <consortium name="The Broad Institute Genomics Platform"/>
            <consortium name="The Broad Institute Genome Sequencing Center for Infectious Disease"/>
            <person name="Wu L."/>
            <person name="Ma J."/>
        </authorList>
    </citation>
    <scope>NUCLEOTIDE SEQUENCE [LARGE SCALE GENOMIC DNA]</scope>
    <source>
        <strain evidence="4">NBRC 108725</strain>
    </source>
</reference>
<keyword evidence="4" id="KW-1185">Reference proteome</keyword>
<accession>A0ABM8GD37</accession>
<dbReference type="EMBL" id="AP027731">
    <property type="protein sequence ID" value="BDZ46171.1"/>
    <property type="molecule type" value="Genomic_DNA"/>
</dbReference>
<dbReference type="Pfam" id="PF00903">
    <property type="entry name" value="Glyoxalase"/>
    <property type="match status" value="1"/>
</dbReference>
<dbReference type="PANTHER" id="PTHR43048:SF3">
    <property type="entry name" value="METHYLMALONYL-COA EPIMERASE, MITOCHONDRIAL"/>
    <property type="match status" value="1"/>
</dbReference>
<gene>
    <name evidence="3" type="primary">mce</name>
    <name evidence="3" type="ORF">GCM10025866_20800</name>
</gene>
<feature type="domain" description="VOC" evidence="2">
    <location>
        <begin position="19"/>
        <end position="141"/>
    </location>
</feature>
<evidence type="ECO:0000313" key="3">
    <source>
        <dbReference type="EMBL" id="BDZ46171.1"/>
    </source>
</evidence>
<dbReference type="SUPFAM" id="SSF54593">
    <property type="entry name" value="Glyoxalase/Bleomycin resistance protein/Dihydroxybiphenyl dioxygenase"/>
    <property type="match status" value="1"/>
</dbReference>
<evidence type="ECO:0000256" key="1">
    <source>
        <dbReference type="ARBA" id="ARBA00022723"/>
    </source>
</evidence>
<evidence type="ECO:0000259" key="2">
    <source>
        <dbReference type="PROSITE" id="PS51819"/>
    </source>
</evidence>
<dbReference type="Proteomes" id="UP001321498">
    <property type="component" value="Chromosome"/>
</dbReference>
<dbReference type="RefSeq" id="WP_286276265.1">
    <property type="nucleotide sequence ID" value="NZ_AP027731.1"/>
</dbReference>